<dbReference type="SUPFAM" id="SSF52047">
    <property type="entry name" value="RNI-like"/>
    <property type="match status" value="1"/>
</dbReference>
<evidence type="ECO:0000313" key="16">
    <source>
        <dbReference type="Proteomes" id="UP000322234"/>
    </source>
</evidence>
<dbReference type="GO" id="GO:0005737">
    <property type="term" value="C:cytoplasm"/>
    <property type="evidence" value="ECO:0007669"/>
    <property type="project" value="TreeGrafter"/>
</dbReference>
<proteinExistence type="predicted"/>
<evidence type="ECO:0000256" key="1">
    <source>
        <dbReference type="ARBA" id="ARBA00003729"/>
    </source>
</evidence>
<dbReference type="EMBL" id="VBQZ03000198">
    <property type="protein sequence ID" value="MXQ97664.1"/>
    <property type="molecule type" value="Genomic_DNA"/>
</dbReference>
<sequence length="851" mass="94449">MARGWVSLICVLRSEGSSGALSSANASRSDGDKQPAESEQQGACDLRHPEWKILSVCPAAPQAVEAAGAGLAPERPPGLLDLVVRHQGQRVLTAGAGVSPAHAEKEQGRGFQGWGLKPARGPVEVLVDLCLKEDTLDKTLCYLLKKAKQRRSLLHLRCQKLSIFAMPMQSIRRILRLVQLDSIQDLEVNCTWKLAGPDGQPARLLLSCMRLLPRTAPDREEHCVGQLTAQFLSLPHLQELYLDSISFLEGRLHQVLRCLKTPLETLSITNCLISVSDLTYLSQCSSVSLLKDLGLSGVNLTSLSLEPLQVLIERTSATLQDLDLEECGIVDSQFRALLPSLSRCSQLTTFRFCGNPISVAVLESLLHHTVGLSRLSHVLHPAPLESCEGVRGILHPGRLARLHARLSSCCARLGGQHGLVQRQPLSPLRASTSSLISEAVQSVVTYKKQKYSSPIALEVNLAYVNFNSGNPKRPKLSDGIPGGPASTMPSPGISPTKDTIMTLEDLLTSPSHVHGGASLSRTHANNQACFSLMDPDRTCSLEGLEKTDFLTLASQSKTVDPMKGNLIMLLDDFYYGQHTGDGQPEQKTHTAFKCLSCLRVLKNVKFMTHVRNHLELERQKGDGWEIHTACQHCRRQFPTPFQLQCHIESVHASREPSAVCKICELSFETDQVLLQHMKDSHKPGEMPYVCRVCNYRSSAFADVEAHFRTCHGNTNNLLCLLCLRIFKLATSFVNHAWRHWNKRVFPCSRCRLQFLNLKEKTEHQTKHHQSFKMPEQLQGLPPETEVMIRTSVQLGLRETASIIVRNTDAQVPPRKTTQKMTMNTKYSRRVAARDLAKNYVLPTSRNSEKPC</sequence>
<evidence type="ECO:0000256" key="12">
    <source>
        <dbReference type="PROSITE-ProRule" id="PRU00042"/>
    </source>
</evidence>
<keyword evidence="8" id="KW-0805">Transcription regulation</keyword>
<evidence type="ECO:0000256" key="7">
    <source>
        <dbReference type="ARBA" id="ARBA00022833"/>
    </source>
</evidence>
<keyword evidence="9" id="KW-0238">DNA-binding</keyword>
<dbReference type="GO" id="GO:0005634">
    <property type="term" value="C:nucleus"/>
    <property type="evidence" value="ECO:0007669"/>
    <property type="project" value="UniProtKB-SubCell"/>
</dbReference>
<feature type="region of interest" description="Disordered" evidence="13">
    <location>
        <begin position="19"/>
        <end position="42"/>
    </location>
</feature>
<keyword evidence="7" id="KW-0862">Zinc</keyword>
<evidence type="ECO:0000256" key="8">
    <source>
        <dbReference type="ARBA" id="ARBA00023015"/>
    </source>
</evidence>
<evidence type="ECO:0000256" key="5">
    <source>
        <dbReference type="ARBA" id="ARBA00022737"/>
    </source>
</evidence>
<organism evidence="15 16">
    <name type="scientific">Bos mutus</name>
    <name type="common">wild yak</name>
    <dbReference type="NCBI Taxonomy" id="72004"/>
    <lineage>
        <taxon>Eukaryota</taxon>
        <taxon>Metazoa</taxon>
        <taxon>Chordata</taxon>
        <taxon>Craniata</taxon>
        <taxon>Vertebrata</taxon>
        <taxon>Euteleostomi</taxon>
        <taxon>Mammalia</taxon>
        <taxon>Eutheria</taxon>
        <taxon>Laurasiatheria</taxon>
        <taxon>Artiodactyla</taxon>
        <taxon>Ruminantia</taxon>
        <taxon>Pecora</taxon>
        <taxon>Bovidae</taxon>
        <taxon>Bovinae</taxon>
        <taxon>Bos</taxon>
    </lineage>
</organism>
<dbReference type="Gene3D" id="3.30.160.60">
    <property type="entry name" value="Classic Zinc Finger"/>
    <property type="match status" value="1"/>
</dbReference>
<dbReference type="InterPro" id="IPR036236">
    <property type="entry name" value="Znf_C2H2_sf"/>
</dbReference>
<evidence type="ECO:0000256" key="3">
    <source>
        <dbReference type="ARBA" id="ARBA00022614"/>
    </source>
</evidence>
<keyword evidence="4" id="KW-0479">Metal-binding</keyword>
<keyword evidence="10" id="KW-0804">Transcription</keyword>
<evidence type="ECO:0000256" key="2">
    <source>
        <dbReference type="ARBA" id="ARBA00004123"/>
    </source>
</evidence>
<keyword evidence="16" id="KW-1185">Reference proteome</keyword>
<dbReference type="Gene3D" id="3.80.10.10">
    <property type="entry name" value="Ribonuclease Inhibitor"/>
    <property type="match status" value="1"/>
</dbReference>
<evidence type="ECO:0000256" key="9">
    <source>
        <dbReference type="ARBA" id="ARBA00023125"/>
    </source>
</evidence>
<dbReference type="PANTHER" id="PTHR14224:SF24">
    <property type="entry name" value="MELANOMA ANTIGEN PREFERENTIALLY EXPRESSED IN TUMORS"/>
    <property type="match status" value="1"/>
</dbReference>
<comment type="function">
    <text evidence="1">May function as a transcription factor.</text>
</comment>
<evidence type="ECO:0000256" key="11">
    <source>
        <dbReference type="ARBA" id="ARBA00023242"/>
    </source>
</evidence>
<keyword evidence="11" id="KW-0539">Nucleus</keyword>
<evidence type="ECO:0000313" key="15">
    <source>
        <dbReference type="EMBL" id="MXQ97664.1"/>
    </source>
</evidence>
<dbReference type="PROSITE" id="PS00028">
    <property type="entry name" value="ZINC_FINGER_C2H2_1"/>
    <property type="match status" value="4"/>
</dbReference>
<evidence type="ECO:0000256" key="6">
    <source>
        <dbReference type="ARBA" id="ARBA00022771"/>
    </source>
</evidence>
<comment type="caution">
    <text evidence="15">The sequence shown here is derived from an EMBL/GenBank/DDBJ whole genome shotgun (WGS) entry which is preliminary data.</text>
</comment>
<dbReference type="GO" id="GO:0003677">
    <property type="term" value="F:DNA binding"/>
    <property type="evidence" value="ECO:0007669"/>
    <property type="project" value="UniProtKB-KW"/>
</dbReference>
<keyword evidence="3" id="KW-0433">Leucine-rich repeat</keyword>
<protein>
    <recommendedName>
        <fullName evidence="14">C2H2-type domain-containing protein</fullName>
    </recommendedName>
</protein>
<feature type="compositionally biased region" description="Low complexity" evidence="13">
    <location>
        <begin position="19"/>
        <end position="28"/>
    </location>
</feature>
<evidence type="ECO:0000256" key="10">
    <source>
        <dbReference type="ARBA" id="ARBA00023163"/>
    </source>
</evidence>
<feature type="domain" description="C2H2-type" evidence="14">
    <location>
        <begin position="628"/>
        <end position="656"/>
    </location>
</feature>
<keyword evidence="5" id="KW-0677">Repeat</keyword>
<accession>A0A6B0SCL1</accession>
<dbReference type="InterPro" id="IPR050694">
    <property type="entry name" value="LRRC14/PRAME"/>
</dbReference>
<dbReference type="InterPro" id="IPR032675">
    <property type="entry name" value="LRR_dom_sf"/>
</dbReference>
<dbReference type="Proteomes" id="UP000322234">
    <property type="component" value="Unassembled WGS sequence"/>
</dbReference>
<dbReference type="SMART" id="SM00355">
    <property type="entry name" value="ZnF_C2H2"/>
    <property type="match status" value="6"/>
</dbReference>
<dbReference type="SUPFAM" id="SSF57667">
    <property type="entry name" value="beta-beta-alpha zinc fingers"/>
    <property type="match status" value="2"/>
</dbReference>
<gene>
    <name evidence="15" type="ORF">E5288_WYG019084</name>
</gene>
<dbReference type="FunFam" id="3.30.160.60:FF:000298">
    <property type="entry name" value="zinc finger protein 280D isoform X1"/>
    <property type="match status" value="1"/>
</dbReference>
<dbReference type="PANTHER" id="PTHR14224">
    <property type="entry name" value="SIMILAR TO PREFERENTIALLY EXPRESSED ANTIGEN IN MELANOMA-LIKE 3"/>
    <property type="match status" value="1"/>
</dbReference>
<keyword evidence="6 12" id="KW-0863">Zinc-finger</keyword>
<evidence type="ECO:0000259" key="14">
    <source>
        <dbReference type="PROSITE" id="PS50157"/>
    </source>
</evidence>
<reference evidence="15" key="1">
    <citation type="submission" date="2019-10" db="EMBL/GenBank/DDBJ databases">
        <title>The sequence and de novo assembly of the wild yak genome.</title>
        <authorList>
            <person name="Liu Y."/>
        </authorList>
    </citation>
    <scope>NUCLEOTIDE SEQUENCE [LARGE SCALE GENOMIC DNA]</scope>
    <source>
        <strain evidence="15">WY2019</strain>
    </source>
</reference>
<feature type="region of interest" description="Disordered" evidence="13">
    <location>
        <begin position="472"/>
        <end position="495"/>
    </location>
</feature>
<name>A0A6B0SCL1_9CETA</name>
<evidence type="ECO:0000256" key="4">
    <source>
        <dbReference type="ARBA" id="ARBA00022723"/>
    </source>
</evidence>
<evidence type="ECO:0000256" key="13">
    <source>
        <dbReference type="SAM" id="MobiDB-lite"/>
    </source>
</evidence>
<dbReference type="InterPro" id="IPR013087">
    <property type="entry name" value="Znf_C2H2_type"/>
</dbReference>
<dbReference type="GO" id="GO:0008270">
    <property type="term" value="F:zinc ion binding"/>
    <property type="evidence" value="ECO:0007669"/>
    <property type="project" value="UniProtKB-KW"/>
</dbReference>
<dbReference type="PROSITE" id="PS50157">
    <property type="entry name" value="ZINC_FINGER_C2H2_2"/>
    <property type="match status" value="1"/>
</dbReference>
<comment type="subcellular location">
    <subcellularLocation>
        <location evidence="2">Nucleus</location>
    </subcellularLocation>
</comment>
<dbReference type="AlphaFoldDB" id="A0A6B0SCL1"/>